<dbReference type="RefSeq" id="WP_119594627.1">
    <property type="nucleotide sequence ID" value="NZ_QXFM01000140.1"/>
</dbReference>
<evidence type="ECO:0000313" key="4">
    <source>
        <dbReference type="Proteomes" id="UP000265366"/>
    </source>
</evidence>
<dbReference type="EMBL" id="QXFM01000140">
    <property type="protein sequence ID" value="RIV80890.1"/>
    <property type="molecule type" value="Genomic_DNA"/>
</dbReference>
<reference evidence="3 4" key="1">
    <citation type="submission" date="2018-08" db="EMBL/GenBank/DDBJ databases">
        <title>Erythrobacter zhengii sp.nov., a bacterium isolated from deep-sea sediment.</title>
        <authorList>
            <person name="Fang C."/>
            <person name="Wu Y.-H."/>
            <person name="Sun C."/>
            <person name="Wang H."/>
            <person name="Cheng H."/>
            <person name="Meng F.-X."/>
            <person name="Wang C.-S."/>
            <person name="Xu X.-W."/>
        </authorList>
    </citation>
    <scope>NUCLEOTIDE SEQUENCE [LARGE SCALE GENOMIC DNA]</scope>
    <source>
        <strain evidence="3 4">CCTCC AB 2015396</strain>
    </source>
</reference>
<keyword evidence="2" id="KW-0812">Transmembrane</keyword>
<evidence type="ECO:0000313" key="3">
    <source>
        <dbReference type="EMBL" id="RIV80890.1"/>
    </source>
</evidence>
<protein>
    <submittedName>
        <fullName evidence="3">Uncharacterized protein</fullName>
    </submittedName>
</protein>
<proteinExistence type="predicted"/>
<accession>A0A3A1P4K3</accession>
<gene>
    <name evidence="3" type="ORF">D2V17_18470</name>
</gene>
<organism evidence="3 4">
    <name type="scientific">Aurantiacibacter xanthus</name>
    <dbReference type="NCBI Taxonomy" id="1784712"/>
    <lineage>
        <taxon>Bacteria</taxon>
        <taxon>Pseudomonadati</taxon>
        <taxon>Pseudomonadota</taxon>
        <taxon>Alphaproteobacteria</taxon>
        <taxon>Sphingomonadales</taxon>
        <taxon>Erythrobacteraceae</taxon>
        <taxon>Aurantiacibacter</taxon>
    </lineage>
</organism>
<feature type="compositionally biased region" description="Basic and acidic residues" evidence="1">
    <location>
        <begin position="102"/>
        <end position="119"/>
    </location>
</feature>
<comment type="caution">
    <text evidence="3">The sequence shown here is derived from an EMBL/GenBank/DDBJ whole genome shotgun (WGS) entry which is preliminary data.</text>
</comment>
<dbReference type="Proteomes" id="UP000265366">
    <property type="component" value="Unassembled WGS sequence"/>
</dbReference>
<feature type="region of interest" description="Disordered" evidence="1">
    <location>
        <begin position="29"/>
        <end position="48"/>
    </location>
</feature>
<feature type="transmembrane region" description="Helical" evidence="2">
    <location>
        <begin position="64"/>
        <end position="81"/>
    </location>
</feature>
<evidence type="ECO:0000256" key="1">
    <source>
        <dbReference type="SAM" id="MobiDB-lite"/>
    </source>
</evidence>
<name>A0A3A1P4K3_9SPHN</name>
<dbReference type="AlphaFoldDB" id="A0A3A1P4K3"/>
<dbReference type="OrthoDB" id="9906922at2"/>
<evidence type="ECO:0000256" key="2">
    <source>
        <dbReference type="SAM" id="Phobius"/>
    </source>
</evidence>
<feature type="region of interest" description="Disordered" evidence="1">
    <location>
        <begin position="93"/>
        <end position="129"/>
    </location>
</feature>
<keyword evidence="2" id="KW-0472">Membrane</keyword>
<keyword evidence="4" id="KW-1185">Reference proteome</keyword>
<sequence>MPDLELQLREDRMLRDAARALVLADIAHLKRELDPDSPPGPDMTSRARDLADDTRDYVAGHRCQLGTVIAALVAAIALWIFREPLAAMVREMFADDEESDDEAAHDSAEQADDTDRSPDEPEIPAETQA</sequence>
<keyword evidence="2" id="KW-1133">Transmembrane helix</keyword>